<dbReference type="EMBL" id="LN733835">
    <property type="protein sequence ID" value="CEP18427.1"/>
    <property type="molecule type" value="Genomic_DNA"/>
</dbReference>
<organism evidence="1 2">
    <name type="scientific">Parasitella parasitica</name>
    <dbReference type="NCBI Taxonomy" id="35722"/>
    <lineage>
        <taxon>Eukaryota</taxon>
        <taxon>Fungi</taxon>
        <taxon>Fungi incertae sedis</taxon>
        <taxon>Mucoromycota</taxon>
        <taxon>Mucoromycotina</taxon>
        <taxon>Mucoromycetes</taxon>
        <taxon>Mucorales</taxon>
        <taxon>Mucorineae</taxon>
        <taxon>Mucoraceae</taxon>
        <taxon>Parasitella</taxon>
    </lineage>
</organism>
<keyword evidence="2" id="KW-1185">Reference proteome</keyword>
<protein>
    <submittedName>
        <fullName evidence="1">Uncharacterized protein</fullName>
    </submittedName>
</protein>
<dbReference type="Proteomes" id="UP000054107">
    <property type="component" value="Unassembled WGS sequence"/>
</dbReference>
<reference evidence="1 2" key="1">
    <citation type="submission" date="2014-09" db="EMBL/GenBank/DDBJ databases">
        <authorList>
            <person name="Ellenberger Sabrina"/>
        </authorList>
    </citation>
    <scope>NUCLEOTIDE SEQUENCE [LARGE SCALE GENOMIC DNA]</scope>
    <source>
        <strain evidence="1 2">CBS 412.66</strain>
    </source>
</reference>
<gene>
    <name evidence="1" type="primary">PARPA_12731.1 scaffold 45468</name>
</gene>
<proteinExistence type="predicted"/>
<sequence length="357" mass="40769">MYITEKLVGIENIQLAQDNIKDAYDIIASQTARCHLRYTRVCKLTARFIRASAESVLPVRAKQGAPISVWNIFYLSPANGSLGLLDPQVQQHVFQYRYMRILANDQLSIPDVVPFFLIQMLFDSLQVTYRTLCSTLPLRFNPHQIPPAPACLSLSIREVLFSNPDYPDPPFQFSKYLLALKVSDFFHFDPTDQLFHYRPPADCPHPGLLPTRPASPCIVSSRNLSELMLTSYLFRLTIPSITIFDFFSVVLYQVWRAHWRHHFDAVLLIPQHVFHRCEVNIADQLCRSQILRDAEKPRTKVQSVQIASTEGEVAEVSLVDNGLYVNNPLGSLRLPSGTYDIEMTSTLFCRLLDLRVA</sequence>
<accession>A0A0B7NLZ3</accession>
<evidence type="ECO:0000313" key="2">
    <source>
        <dbReference type="Proteomes" id="UP000054107"/>
    </source>
</evidence>
<name>A0A0B7NLZ3_9FUNG</name>
<dbReference type="AlphaFoldDB" id="A0A0B7NLZ3"/>
<evidence type="ECO:0000313" key="1">
    <source>
        <dbReference type="EMBL" id="CEP18427.1"/>
    </source>
</evidence>
<dbReference type="OrthoDB" id="2287945at2759"/>